<dbReference type="STRING" id="648757.Rvan_1787"/>
<evidence type="ECO:0000313" key="2">
    <source>
        <dbReference type="EMBL" id="ADP71030.1"/>
    </source>
</evidence>
<evidence type="ECO:0000256" key="1">
    <source>
        <dbReference type="SAM" id="MobiDB-lite"/>
    </source>
</evidence>
<accession>E3HZJ5</accession>
<sequence length="204" mass="22883">MTWQLKIGECALILHDISDHWRCHPVRHSDNRRFFSLLPDDNSRQGDIVGAYVFLEAVSCGTQVPCGLLRLHCSENTTGAVKAEPAKREAAPRSLVRPTFRADVGRRVTGYARKRDSEKREDARRHQRFSPRWRPGPEAATNVIDLVRRQPGNSLALAHKPTLTPPSASGMSFVSALFATREIESRARGTCVSRHVEWLRPPAA</sequence>
<dbReference type="AlphaFoldDB" id="E3HZJ5"/>
<name>E3HZJ5_RHOVT</name>
<gene>
    <name evidence="2" type="ordered locus">Rvan_1787</name>
</gene>
<feature type="region of interest" description="Disordered" evidence="1">
    <location>
        <begin position="110"/>
        <end position="135"/>
    </location>
</feature>
<protein>
    <submittedName>
        <fullName evidence="2">Uncharacterized protein</fullName>
    </submittedName>
</protein>
<dbReference type="HOGENOM" id="CLU_1342381_0_0_5"/>
<dbReference type="KEGG" id="rva:Rvan_1787"/>
<dbReference type="EMBL" id="CP002292">
    <property type="protein sequence ID" value="ADP71030.1"/>
    <property type="molecule type" value="Genomic_DNA"/>
</dbReference>
<organism evidence="2 3">
    <name type="scientific">Rhodomicrobium vannielii (strain ATCC 17100 / DSM 162 / LMG 4299 / NCIMB 10020 / ATH 3.1.1)</name>
    <dbReference type="NCBI Taxonomy" id="648757"/>
    <lineage>
        <taxon>Bacteria</taxon>
        <taxon>Pseudomonadati</taxon>
        <taxon>Pseudomonadota</taxon>
        <taxon>Alphaproteobacteria</taxon>
        <taxon>Hyphomicrobiales</taxon>
        <taxon>Hyphomicrobiaceae</taxon>
        <taxon>Rhodomicrobium</taxon>
    </lineage>
</organism>
<proteinExistence type="predicted"/>
<reference evidence="3" key="1">
    <citation type="journal article" date="2011" name="J. Bacteriol.">
        <title>Genome sequences of eight morphologically diverse alphaproteobacteria.</title>
        <authorList>
            <consortium name="US DOE Joint Genome Institute"/>
            <person name="Brown P.J."/>
            <person name="Kysela D.T."/>
            <person name="Buechlein A."/>
            <person name="Hemmerich C."/>
            <person name="Brun Y.V."/>
        </authorList>
    </citation>
    <scope>NUCLEOTIDE SEQUENCE [LARGE SCALE GENOMIC DNA]</scope>
    <source>
        <strain evidence="3">ATCC 17100 / ATH 3.1.1 / DSM 162 / LMG 4299</strain>
    </source>
</reference>
<keyword evidence="3" id="KW-1185">Reference proteome</keyword>
<feature type="compositionally biased region" description="Basic and acidic residues" evidence="1">
    <location>
        <begin position="113"/>
        <end position="124"/>
    </location>
</feature>
<evidence type="ECO:0000313" key="3">
    <source>
        <dbReference type="Proteomes" id="UP000001399"/>
    </source>
</evidence>
<dbReference type="Proteomes" id="UP000001399">
    <property type="component" value="Chromosome"/>
</dbReference>